<dbReference type="PANTHER" id="PTHR41747">
    <property type="entry name" value="CHROMOSOME UNDETERMINED SCAFFOLD_128, WHOLE GENOME SHOTGUN SEQUENCE"/>
    <property type="match status" value="1"/>
</dbReference>
<dbReference type="OMA" id="KAMNHVA"/>
<sequence length="458" mass="46910">MLCERPKPSAVDSSPGLKPFLPSSVPSNIEPLGLVPTQKVFPPSLAPKQVSATSKHVKYVRNLEQENREAALREEERRMAEAAKAESVTSFNAQLRAAILTGEDVSFWRPAKGAEAVRQSLAESVARTAALGSGSPQSTAAAAAAAEAARKRLELTANVSGFVEEVVGEANQKLTATSKVAMASFVDDLFSEAAGALALGGEDEEAAGRADGTAEASTSAAAAAGGAKPGAAKAAAAGGRKVRVASAAGKPAWALSSEQVEKLEEAEEEELLKFADDLDFDNFMSSLDDPELQESVQALRGADGKGPAPGEEKAWRQNLVKAMNHVAMRQVAARRAAAAAAGGADRDDACSIAGMSEGGASMVSRATAASRMKSEAAAAKRAALAEGGEGGGNWESSTRAGEDVARMERSKAAAAEAADFLRENPELRAVHSPASVRAMITKTEAAGASGGSPLAKAS</sequence>
<gene>
    <name evidence="1" type="ORF">CHLRE_10g458600v5</name>
</gene>
<reference evidence="1 2" key="1">
    <citation type="journal article" date="2007" name="Science">
        <title>The Chlamydomonas genome reveals the evolution of key animal and plant functions.</title>
        <authorList>
            <person name="Merchant S.S."/>
            <person name="Prochnik S.E."/>
            <person name="Vallon O."/>
            <person name="Harris E.H."/>
            <person name="Karpowicz S.J."/>
            <person name="Witman G.B."/>
            <person name="Terry A."/>
            <person name="Salamov A."/>
            <person name="Fritz-Laylin L.K."/>
            <person name="Marechal-Drouard L."/>
            <person name="Marshall W.F."/>
            <person name="Qu L.H."/>
            <person name="Nelson D.R."/>
            <person name="Sanderfoot A.A."/>
            <person name="Spalding M.H."/>
            <person name="Kapitonov V.V."/>
            <person name="Ren Q."/>
            <person name="Ferris P."/>
            <person name="Lindquist E."/>
            <person name="Shapiro H."/>
            <person name="Lucas S.M."/>
            <person name="Grimwood J."/>
            <person name="Schmutz J."/>
            <person name="Cardol P."/>
            <person name="Cerutti H."/>
            <person name="Chanfreau G."/>
            <person name="Chen C.L."/>
            <person name="Cognat V."/>
            <person name="Croft M.T."/>
            <person name="Dent R."/>
            <person name="Dutcher S."/>
            <person name="Fernandez E."/>
            <person name="Fukuzawa H."/>
            <person name="Gonzalez-Ballester D."/>
            <person name="Gonzalez-Halphen D."/>
            <person name="Hallmann A."/>
            <person name="Hanikenne M."/>
            <person name="Hippler M."/>
            <person name="Inwood W."/>
            <person name="Jabbari K."/>
            <person name="Kalanon M."/>
            <person name="Kuras R."/>
            <person name="Lefebvre P.A."/>
            <person name="Lemaire S.D."/>
            <person name="Lobanov A.V."/>
            <person name="Lohr M."/>
            <person name="Manuell A."/>
            <person name="Meier I."/>
            <person name="Mets L."/>
            <person name="Mittag M."/>
            <person name="Mittelmeier T."/>
            <person name="Moroney J.V."/>
            <person name="Moseley J."/>
            <person name="Napoli C."/>
            <person name="Nedelcu A.M."/>
            <person name="Niyogi K."/>
            <person name="Novoselov S.V."/>
            <person name="Paulsen I.T."/>
            <person name="Pazour G."/>
            <person name="Purton S."/>
            <person name="Ral J.P."/>
            <person name="Riano-Pachon D.M."/>
            <person name="Riekhof W."/>
            <person name="Rymarquis L."/>
            <person name="Schroda M."/>
            <person name="Stern D."/>
            <person name="Umen J."/>
            <person name="Willows R."/>
            <person name="Wilson N."/>
            <person name="Zimmer S.L."/>
            <person name="Allmer J."/>
            <person name="Balk J."/>
            <person name="Bisova K."/>
            <person name="Chen C.J."/>
            <person name="Elias M."/>
            <person name="Gendler K."/>
            <person name="Hauser C."/>
            <person name="Lamb M.R."/>
            <person name="Ledford H."/>
            <person name="Long J.C."/>
            <person name="Minagawa J."/>
            <person name="Page M.D."/>
            <person name="Pan J."/>
            <person name="Pootakham W."/>
            <person name="Roje S."/>
            <person name="Rose A."/>
            <person name="Stahlberg E."/>
            <person name="Terauchi A.M."/>
            <person name="Yang P."/>
            <person name="Ball S."/>
            <person name="Bowler C."/>
            <person name="Dieckmann C.L."/>
            <person name="Gladyshev V.N."/>
            <person name="Green P."/>
            <person name="Jorgensen R."/>
            <person name="Mayfield S."/>
            <person name="Mueller-Roeber B."/>
            <person name="Rajamani S."/>
            <person name="Sayre R.T."/>
            <person name="Brokstein P."/>
            <person name="Dubchak I."/>
            <person name="Goodstein D."/>
            <person name="Hornick L."/>
            <person name="Huang Y.W."/>
            <person name="Jhaveri J."/>
            <person name="Luo Y."/>
            <person name="Martinez D."/>
            <person name="Ngau W.C."/>
            <person name="Otillar B."/>
            <person name="Poliakov A."/>
            <person name="Porter A."/>
            <person name="Szajkowski L."/>
            <person name="Werner G."/>
            <person name="Zhou K."/>
            <person name="Grigoriev I.V."/>
            <person name="Rokhsar D.S."/>
            <person name="Grossman A.R."/>
        </authorList>
    </citation>
    <scope>NUCLEOTIDE SEQUENCE [LARGE SCALE GENOMIC DNA]</scope>
    <source>
        <strain evidence="2">CC-503</strain>
    </source>
</reference>
<dbReference type="AlphaFoldDB" id="A0A2K3DBQ1"/>
<protein>
    <submittedName>
        <fullName evidence="1">Uncharacterized protein</fullName>
    </submittedName>
</protein>
<dbReference type="RefSeq" id="XP_042920506.1">
    <property type="nucleotide sequence ID" value="XM_043067109.1"/>
</dbReference>
<dbReference type="Gramene" id="PNW77959">
    <property type="protein sequence ID" value="PNW77959"/>
    <property type="gene ID" value="CHLRE_10g458600v5"/>
</dbReference>
<name>A0A2K3DBQ1_CHLRE</name>
<dbReference type="OrthoDB" id="541685at2759"/>
<keyword evidence="2" id="KW-1185">Reference proteome</keyword>
<accession>A0A2K3DBQ1</accession>
<proteinExistence type="predicted"/>
<evidence type="ECO:0000313" key="2">
    <source>
        <dbReference type="Proteomes" id="UP000006906"/>
    </source>
</evidence>
<dbReference type="GO" id="GO:0005930">
    <property type="term" value="C:axoneme"/>
    <property type="evidence" value="ECO:0000318"/>
    <property type="project" value="GO_Central"/>
</dbReference>
<organism evidence="1 2">
    <name type="scientific">Chlamydomonas reinhardtii</name>
    <name type="common">Chlamydomonas smithii</name>
    <dbReference type="NCBI Taxonomy" id="3055"/>
    <lineage>
        <taxon>Eukaryota</taxon>
        <taxon>Viridiplantae</taxon>
        <taxon>Chlorophyta</taxon>
        <taxon>core chlorophytes</taxon>
        <taxon>Chlorophyceae</taxon>
        <taxon>CS clade</taxon>
        <taxon>Chlamydomonadales</taxon>
        <taxon>Chlamydomonadaceae</taxon>
        <taxon>Chlamydomonas</taxon>
    </lineage>
</organism>
<evidence type="ECO:0000313" key="1">
    <source>
        <dbReference type="EMBL" id="PNW77959.1"/>
    </source>
</evidence>
<dbReference type="EMBL" id="CM008971">
    <property type="protein sequence ID" value="PNW77959.1"/>
    <property type="molecule type" value="Genomic_DNA"/>
</dbReference>
<dbReference type="GeneID" id="5723946"/>
<dbReference type="Proteomes" id="UP000006906">
    <property type="component" value="Chromosome 10"/>
</dbReference>
<dbReference type="InParanoid" id="A0A2K3DBQ1"/>
<dbReference type="ExpressionAtlas" id="A0A2K3DBQ1">
    <property type="expression patterns" value="baseline and differential"/>
</dbReference>
<dbReference type="KEGG" id="cre:CHLRE_10g458600v5"/>
<dbReference type="PANTHER" id="PTHR41747:SF1">
    <property type="entry name" value="CHROMOSOME UNDETERMINED SCAFFOLD_128, WHOLE GENOME SHOTGUN SEQUENCE"/>
    <property type="match status" value="1"/>
</dbReference>